<dbReference type="EMBL" id="UOEI01000190">
    <property type="protein sequence ID" value="VAV96852.1"/>
    <property type="molecule type" value="Genomic_DNA"/>
</dbReference>
<sequence length="140" mass="14976">MNRTWMVGLVAGAVLLAACSGSVLELEVGTCFDDPSGSFDAVSDVPVVDCDQPHDNEVFANQDLTGSEFPGVEQVKNRADAVCLENFASYVGTAYADSIYEIGSLYPTAETWDIGDREVICFAYDMSLEQTTGSINGVAR</sequence>
<accession>A0A3B0RZF7</accession>
<dbReference type="AlphaFoldDB" id="A0A3B0RZF7"/>
<protein>
    <recommendedName>
        <fullName evidence="1">Septum formation-related domain-containing protein</fullName>
    </recommendedName>
</protein>
<dbReference type="PROSITE" id="PS51257">
    <property type="entry name" value="PROKAR_LIPOPROTEIN"/>
    <property type="match status" value="1"/>
</dbReference>
<gene>
    <name evidence="2" type="ORF">MNBD_ACTINO01-1583</name>
</gene>
<evidence type="ECO:0000259" key="1">
    <source>
        <dbReference type="Pfam" id="PF13845"/>
    </source>
</evidence>
<evidence type="ECO:0000313" key="2">
    <source>
        <dbReference type="EMBL" id="VAV96852.1"/>
    </source>
</evidence>
<feature type="domain" description="Septum formation-related" evidence="1">
    <location>
        <begin position="29"/>
        <end position="123"/>
    </location>
</feature>
<dbReference type="Pfam" id="PF13845">
    <property type="entry name" value="Septum_form"/>
    <property type="match status" value="1"/>
</dbReference>
<reference evidence="2" key="1">
    <citation type="submission" date="2018-06" db="EMBL/GenBank/DDBJ databases">
        <authorList>
            <person name="Zhirakovskaya E."/>
        </authorList>
    </citation>
    <scope>NUCLEOTIDE SEQUENCE</scope>
</reference>
<organism evidence="2">
    <name type="scientific">hydrothermal vent metagenome</name>
    <dbReference type="NCBI Taxonomy" id="652676"/>
    <lineage>
        <taxon>unclassified sequences</taxon>
        <taxon>metagenomes</taxon>
        <taxon>ecological metagenomes</taxon>
    </lineage>
</organism>
<proteinExistence type="predicted"/>
<dbReference type="InterPro" id="IPR026004">
    <property type="entry name" value="Septum_form"/>
</dbReference>
<name>A0A3B0RZF7_9ZZZZ</name>